<organism evidence="1">
    <name type="scientific">Alexandrium catenella</name>
    <name type="common">Red tide dinoflagellate</name>
    <name type="synonym">Gonyaulax catenella</name>
    <dbReference type="NCBI Taxonomy" id="2925"/>
    <lineage>
        <taxon>Eukaryota</taxon>
        <taxon>Sar</taxon>
        <taxon>Alveolata</taxon>
        <taxon>Dinophyceae</taxon>
        <taxon>Gonyaulacales</taxon>
        <taxon>Pyrocystaceae</taxon>
        <taxon>Alexandrium</taxon>
    </lineage>
</organism>
<proteinExistence type="predicted"/>
<sequence>MEEAATGTAWVIGGKYNTNCIVTEKGDRLGDYIPTQPFDKQIRGNTNGHINGNAVYSASRQFADWMVKEWAQGTGGSAGVPPKCKTERGGAYDSSMFLEARDQGVRGPDGQPRWRLDSRFMNCKPGGIDKYGNVHSELAHSMGIARIRDTFPDALVVHTNVRGKSTHAHTDIEWLA</sequence>
<gene>
    <name evidence="1" type="ORF">ACAT0790_LOCUS257</name>
</gene>
<evidence type="ECO:0000313" key="1">
    <source>
        <dbReference type="EMBL" id="CAD9086683.1"/>
    </source>
</evidence>
<dbReference type="EMBL" id="HBGE01000395">
    <property type="protein sequence ID" value="CAD9086683.1"/>
    <property type="molecule type" value="Transcribed_RNA"/>
</dbReference>
<accession>A0A7S1KVK7</accession>
<reference evidence="1" key="1">
    <citation type="submission" date="2021-01" db="EMBL/GenBank/DDBJ databases">
        <authorList>
            <person name="Corre E."/>
            <person name="Pelletier E."/>
            <person name="Niang G."/>
            <person name="Scheremetjew M."/>
            <person name="Finn R."/>
            <person name="Kale V."/>
            <person name="Holt S."/>
            <person name="Cochrane G."/>
            <person name="Meng A."/>
            <person name="Brown T."/>
            <person name="Cohen L."/>
        </authorList>
    </citation>
    <scope>NUCLEOTIDE SEQUENCE</scope>
    <source>
        <strain evidence="1">OF101</strain>
    </source>
</reference>
<protein>
    <submittedName>
        <fullName evidence="1">Uncharacterized protein</fullName>
    </submittedName>
</protein>
<name>A0A7S1KVK7_ALECA</name>
<dbReference type="AlphaFoldDB" id="A0A7S1KVK7"/>